<evidence type="ECO:0000313" key="1">
    <source>
        <dbReference type="EMBL" id="JAP55079.1"/>
    </source>
</evidence>
<proteinExistence type="predicted"/>
<name>A0A0X3PTZ7_SCHSO</name>
<dbReference type="EMBL" id="GEEE01008146">
    <property type="protein sequence ID" value="JAP55079.1"/>
    <property type="molecule type" value="Transcribed_RNA"/>
</dbReference>
<protein>
    <submittedName>
        <fullName evidence="1">Uncharacterized protein</fullName>
    </submittedName>
</protein>
<sequence length="131" mass="15529">MPTPTYLYLHVRRKFWCFPERVAFLYERRYFYFNLLTHTPPPPGQLFEARTPTIPIINQFLLLYLADLRHHFPFSRLPLCWSAAHEFLLPLNPTVLQELVIASVCFESSRDKQSSEHSDLSYPFFPLPISL</sequence>
<reference evidence="1" key="1">
    <citation type="submission" date="2016-01" db="EMBL/GenBank/DDBJ databases">
        <title>Reference transcriptome for the parasite Schistocephalus solidus: insights into the molecular evolution of parasitism.</title>
        <authorList>
            <person name="Hebert F.O."/>
            <person name="Grambauer S."/>
            <person name="Barber I."/>
            <person name="Landry C.R."/>
            <person name="Aubin-Horth N."/>
        </authorList>
    </citation>
    <scope>NUCLEOTIDE SEQUENCE</scope>
</reference>
<accession>A0A0X3PTZ7</accession>
<organism evidence="1">
    <name type="scientific">Schistocephalus solidus</name>
    <name type="common">Tapeworm</name>
    <dbReference type="NCBI Taxonomy" id="70667"/>
    <lineage>
        <taxon>Eukaryota</taxon>
        <taxon>Metazoa</taxon>
        <taxon>Spiralia</taxon>
        <taxon>Lophotrochozoa</taxon>
        <taxon>Platyhelminthes</taxon>
        <taxon>Cestoda</taxon>
        <taxon>Eucestoda</taxon>
        <taxon>Diphyllobothriidea</taxon>
        <taxon>Diphyllobothriidae</taxon>
        <taxon>Schistocephalus</taxon>
    </lineage>
</organism>
<dbReference type="AlphaFoldDB" id="A0A0X3PTZ7"/>
<gene>
    <name evidence="1" type="ORF">TR85079</name>
</gene>